<dbReference type="Proteomes" id="UP000198929">
    <property type="component" value="Unassembled WGS sequence"/>
</dbReference>
<dbReference type="GO" id="GO:0005737">
    <property type="term" value="C:cytoplasm"/>
    <property type="evidence" value="ECO:0007669"/>
    <property type="project" value="UniProtKB-SubCell"/>
</dbReference>
<protein>
    <recommendedName>
        <fullName evidence="4">Protein-L-isoaspartate O-methyltransferase</fullName>
        <ecNumber evidence="3">2.1.1.77</ecNumber>
    </recommendedName>
    <alternativeName>
        <fullName evidence="11">L-isoaspartyl protein carboxyl methyltransferase</fullName>
    </alternativeName>
    <alternativeName>
        <fullName evidence="9">Protein L-isoaspartyl methyltransferase</fullName>
    </alternativeName>
    <alternativeName>
        <fullName evidence="10">Protein-beta-aspartate methyltransferase</fullName>
    </alternativeName>
</protein>
<keyword evidence="13" id="KW-1185">Reference proteome</keyword>
<keyword evidence="5" id="KW-0963">Cytoplasm</keyword>
<dbReference type="InterPro" id="IPR000682">
    <property type="entry name" value="PCMT"/>
</dbReference>
<evidence type="ECO:0000256" key="7">
    <source>
        <dbReference type="ARBA" id="ARBA00022679"/>
    </source>
</evidence>
<organism evidence="12 13">
    <name type="scientific">Corynebacterium cystitidis DSM 20524</name>
    <dbReference type="NCBI Taxonomy" id="1121357"/>
    <lineage>
        <taxon>Bacteria</taxon>
        <taxon>Bacillati</taxon>
        <taxon>Actinomycetota</taxon>
        <taxon>Actinomycetes</taxon>
        <taxon>Mycobacteriales</taxon>
        <taxon>Corynebacteriaceae</taxon>
        <taxon>Corynebacterium</taxon>
    </lineage>
</organism>
<gene>
    <name evidence="12" type="ORF">SAMN05661109_01372</name>
</gene>
<evidence type="ECO:0000313" key="12">
    <source>
        <dbReference type="EMBL" id="SER93847.1"/>
    </source>
</evidence>
<evidence type="ECO:0000256" key="2">
    <source>
        <dbReference type="ARBA" id="ARBA00005369"/>
    </source>
</evidence>
<dbReference type="PANTHER" id="PTHR11579">
    <property type="entry name" value="PROTEIN-L-ISOASPARTATE O-METHYLTRANSFERASE"/>
    <property type="match status" value="1"/>
</dbReference>
<dbReference type="Pfam" id="PF01135">
    <property type="entry name" value="PCMT"/>
    <property type="match status" value="1"/>
</dbReference>
<dbReference type="AlphaFoldDB" id="A0A1H9T9X6"/>
<keyword evidence="7 12" id="KW-0808">Transferase</keyword>
<dbReference type="STRING" id="1121357.SAMN05661109_01372"/>
<evidence type="ECO:0000313" key="13">
    <source>
        <dbReference type="Proteomes" id="UP000198929"/>
    </source>
</evidence>
<dbReference type="PANTHER" id="PTHR11579:SF0">
    <property type="entry name" value="PROTEIN-L-ISOASPARTATE(D-ASPARTATE) O-METHYLTRANSFERASE"/>
    <property type="match status" value="1"/>
</dbReference>
<evidence type="ECO:0000256" key="3">
    <source>
        <dbReference type="ARBA" id="ARBA00011890"/>
    </source>
</evidence>
<dbReference type="SUPFAM" id="SSF53335">
    <property type="entry name" value="S-adenosyl-L-methionine-dependent methyltransferases"/>
    <property type="match status" value="1"/>
</dbReference>
<dbReference type="GO" id="GO:0032259">
    <property type="term" value="P:methylation"/>
    <property type="evidence" value="ECO:0007669"/>
    <property type="project" value="UniProtKB-KW"/>
</dbReference>
<dbReference type="CDD" id="cd02440">
    <property type="entry name" value="AdoMet_MTases"/>
    <property type="match status" value="1"/>
</dbReference>
<keyword evidence="8" id="KW-0949">S-adenosyl-L-methionine</keyword>
<comment type="similarity">
    <text evidence="2">Belongs to the methyltransferase superfamily. L-isoaspartyl/D-aspartyl protein methyltransferase family.</text>
</comment>
<comment type="subcellular location">
    <subcellularLocation>
        <location evidence="1">Cytoplasm</location>
    </subcellularLocation>
</comment>
<dbReference type="GO" id="GO:0004719">
    <property type="term" value="F:protein-L-isoaspartate (D-aspartate) O-methyltransferase activity"/>
    <property type="evidence" value="ECO:0007669"/>
    <property type="project" value="UniProtKB-EC"/>
</dbReference>
<sequence length="184" mass="19809">MERISEAMKAVERSGFLPPNARQHAHRDQPLSIGYQQTNSQPTTVRIMLELLDPQPGEKILDVGSGSGWTTALLAHLVGPDGQVEGVEIVEELVAFGQANVQAPNARIRQAGNVLGVPEEAPFDKILVSAEAKRIPQELVDQLAPGGVMVLPVGNTMMRVVKHSDGEISTSQHGGFIFVPLIHD</sequence>
<evidence type="ECO:0000256" key="5">
    <source>
        <dbReference type="ARBA" id="ARBA00022490"/>
    </source>
</evidence>
<keyword evidence="6 12" id="KW-0489">Methyltransferase</keyword>
<proteinExistence type="inferred from homology"/>
<evidence type="ECO:0000256" key="8">
    <source>
        <dbReference type="ARBA" id="ARBA00022691"/>
    </source>
</evidence>
<reference evidence="13" key="1">
    <citation type="submission" date="2016-10" db="EMBL/GenBank/DDBJ databases">
        <authorList>
            <person name="Varghese N."/>
            <person name="Submissions S."/>
        </authorList>
    </citation>
    <scope>NUCLEOTIDE SEQUENCE [LARGE SCALE GENOMIC DNA]</scope>
    <source>
        <strain evidence="13">DSM 20524</strain>
    </source>
</reference>
<evidence type="ECO:0000256" key="4">
    <source>
        <dbReference type="ARBA" id="ARBA00013346"/>
    </source>
</evidence>
<evidence type="ECO:0000256" key="1">
    <source>
        <dbReference type="ARBA" id="ARBA00004496"/>
    </source>
</evidence>
<evidence type="ECO:0000256" key="10">
    <source>
        <dbReference type="ARBA" id="ARBA00031323"/>
    </source>
</evidence>
<dbReference type="EC" id="2.1.1.77" evidence="3"/>
<dbReference type="RefSeq" id="WP_092258148.1">
    <property type="nucleotide sequence ID" value="NZ_CP047199.1"/>
</dbReference>
<evidence type="ECO:0000256" key="11">
    <source>
        <dbReference type="ARBA" id="ARBA00031350"/>
    </source>
</evidence>
<dbReference type="InterPro" id="IPR029063">
    <property type="entry name" value="SAM-dependent_MTases_sf"/>
</dbReference>
<evidence type="ECO:0000256" key="6">
    <source>
        <dbReference type="ARBA" id="ARBA00022603"/>
    </source>
</evidence>
<evidence type="ECO:0000256" key="9">
    <source>
        <dbReference type="ARBA" id="ARBA00030757"/>
    </source>
</evidence>
<dbReference type="EMBL" id="FOGQ01000005">
    <property type="protein sequence ID" value="SER93847.1"/>
    <property type="molecule type" value="Genomic_DNA"/>
</dbReference>
<accession>A0A1H9T9X6</accession>
<name>A0A1H9T9X6_9CORY</name>
<dbReference type="Gene3D" id="3.40.50.150">
    <property type="entry name" value="Vaccinia Virus protein VP39"/>
    <property type="match status" value="1"/>
</dbReference>